<accession>A0AAW8B477</accession>
<comment type="function">
    <text evidence="6">Required for nucleoid occlusion (NO) phenomenon, which prevents Z-ring formation and cell division over the nucleoid. Acts as a DNA-associated cell division inhibitor that binds simultaneously chromosomal DNA and FtsZ, and disrupts the assembly of FtsZ polymers. SlmA-DNA-binding sequences (SBS) are dispersed on non-Ter regions of the chromosome, preventing FtsZ polymerization at these regions.</text>
</comment>
<evidence type="ECO:0000313" key="9">
    <source>
        <dbReference type="EMBL" id="MDP1520703.1"/>
    </source>
</evidence>
<organism evidence="9 10">
    <name type="scientific">Porticoccus litoralis</name>
    <dbReference type="NCBI Taxonomy" id="434086"/>
    <lineage>
        <taxon>Bacteria</taxon>
        <taxon>Pseudomonadati</taxon>
        <taxon>Pseudomonadota</taxon>
        <taxon>Gammaproteobacteria</taxon>
        <taxon>Cellvibrionales</taxon>
        <taxon>Porticoccaceae</taxon>
        <taxon>Porticoccus</taxon>
    </lineage>
</organism>
<protein>
    <recommendedName>
        <fullName evidence="6">Nucleoid occlusion factor SlmA</fullName>
    </recommendedName>
</protein>
<feature type="DNA-binding region" description="H-T-H motif" evidence="7">
    <location>
        <begin position="29"/>
        <end position="48"/>
    </location>
</feature>
<comment type="subcellular location">
    <subcellularLocation>
        <location evidence="6">Cytoplasm</location>
        <location evidence="6">Nucleoid</location>
    </subcellularLocation>
</comment>
<feature type="coiled-coil region" evidence="6">
    <location>
        <begin position="118"/>
        <end position="145"/>
    </location>
</feature>
<dbReference type="GO" id="GO:0000976">
    <property type="term" value="F:transcription cis-regulatory region binding"/>
    <property type="evidence" value="ECO:0007669"/>
    <property type="project" value="TreeGrafter"/>
</dbReference>
<comment type="similarity">
    <text evidence="6">Belongs to the nucleoid occlusion factor SlmA family.</text>
</comment>
<evidence type="ECO:0000256" key="7">
    <source>
        <dbReference type="PROSITE-ProRule" id="PRU00335"/>
    </source>
</evidence>
<feature type="domain" description="HTH tetR-type" evidence="8">
    <location>
        <begin position="6"/>
        <end position="66"/>
    </location>
</feature>
<evidence type="ECO:0000259" key="8">
    <source>
        <dbReference type="PROSITE" id="PS50977"/>
    </source>
</evidence>
<evidence type="ECO:0000256" key="3">
    <source>
        <dbReference type="ARBA" id="ARBA00023054"/>
    </source>
</evidence>
<dbReference type="GO" id="GO:0051301">
    <property type="term" value="P:cell division"/>
    <property type="evidence" value="ECO:0007669"/>
    <property type="project" value="UniProtKB-KW"/>
</dbReference>
<keyword evidence="3 6" id="KW-0175">Coiled coil</keyword>
<dbReference type="PANTHER" id="PTHR30055:SF183">
    <property type="entry name" value="NUCLEOID OCCLUSION FACTOR SLMA"/>
    <property type="match status" value="1"/>
</dbReference>
<dbReference type="InterPro" id="IPR001647">
    <property type="entry name" value="HTH_TetR"/>
</dbReference>
<evidence type="ECO:0000313" key="10">
    <source>
        <dbReference type="Proteomes" id="UP001178354"/>
    </source>
</evidence>
<evidence type="ECO:0000256" key="1">
    <source>
        <dbReference type="ARBA" id="ARBA00022490"/>
    </source>
</evidence>
<dbReference type="Pfam" id="PF22276">
    <property type="entry name" value="SlmA-like_C"/>
    <property type="match status" value="1"/>
</dbReference>
<keyword evidence="2 6" id="KW-0132">Cell division</keyword>
<dbReference type="RefSeq" id="WP_305170274.1">
    <property type="nucleotide sequence ID" value="NZ_JAUUUU010000003.1"/>
</dbReference>
<evidence type="ECO:0000256" key="5">
    <source>
        <dbReference type="ARBA" id="ARBA00023306"/>
    </source>
</evidence>
<dbReference type="EMBL" id="JAUUUU010000003">
    <property type="protein sequence ID" value="MDP1520703.1"/>
    <property type="molecule type" value="Genomic_DNA"/>
</dbReference>
<dbReference type="InterPro" id="IPR009057">
    <property type="entry name" value="Homeodomain-like_sf"/>
</dbReference>
<dbReference type="GO" id="GO:0005737">
    <property type="term" value="C:cytoplasm"/>
    <property type="evidence" value="ECO:0007669"/>
    <property type="project" value="UniProtKB-UniRule"/>
</dbReference>
<dbReference type="InterPro" id="IPR036271">
    <property type="entry name" value="Tet_transcr_reg_TetR-rel_C_sf"/>
</dbReference>
<comment type="subunit">
    <text evidence="6">Homodimer. Interacts with FtsZ.</text>
</comment>
<gene>
    <name evidence="6 9" type="primary">slmA</name>
    <name evidence="9" type="ORF">Q8A57_06980</name>
</gene>
<dbReference type="Proteomes" id="UP001178354">
    <property type="component" value="Unassembled WGS sequence"/>
</dbReference>
<dbReference type="GO" id="GO:0043590">
    <property type="term" value="C:bacterial nucleoid"/>
    <property type="evidence" value="ECO:0007669"/>
    <property type="project" value="UniProtKB-UniRule"/>
</dbReference>
<keyword evidence="10" id="KW-1185">Reference proteome</keyword>
<reference evidence="9" key="2">
    <citation type="submission" date="2023-08" db="EMBL/GenBank/DDBJ databases">
        <authorList>
            <person name="Luo J."/>
        </authorList>
    </citation>
    <scope>NUCLEOTIDE SEQUENCE</scope>
    <source>
        <strain evidence="9">DSM 25064</strain>
    </source>
</reference>
<reference evidence="9" key="1">
    <citation type="journal article" date="2010" name="Int. J. Syst. Evol. Microbiol.">
        <title>Porticoccus litoralis gen. nov., sp. nov., a gammaproteobacterium isolated from the Yellow Sea.</title>
        <authorList>
            <person name="Oh H.M."/>
            <person name="Kim H."/>
            <person name="Kim K.M."/>
            <person name="Min G.S."/>
            <person name="Cho J.C."/>
        </authorList>
    </citation>
    <scope>NUCLEOTIDE SEQUENCE</scope>
    <source>
        <strain evidence="9">DSM 25064</strain>
    </source>
</reference>
<dbReference type="SUPFAM" id="SSF46689">
    <property type="entry name" value="Homeodomain-like"/>
    <property type="match status" value="1"/>
</dbReference>
<comment type="caution">
    <text evidence="9">The sequence shown here is derived from an EMBL/GenBank/DDBJ whole genome shotgun (WGS) entry which is preliminary data.</text>
</comment>
<dbReference type="InterPro" id="IPR050109">
    <property type="entry name" value="HTH-type_TetR-like_transc_reg"/>
</dbReference>
<dbReference type="Pfam" id="PF00440">
    <property type="entry name" value="TetR_N"/>
    <property type="match status" value="1"/>
</dbReference>
<keyword evidence="4 6" id="KW-0238">DNA-binding</keyword>
<evidence type="ECO:0000256" key="6">
    <source>
        <dbReference type="HAMAP-Rule" id="MF_01839"/>
    </source>
</evidence>
<dbReference type="Gene3D" id="1.10.357.10">
    <property type="entry name" value="Tetracycline Repressor, domain 2"/>
    <property type="match status" value="1"/>
</dbReference>
<dbReference type="SUPFAM" id="SSF48498">
    <property type="entry name" value="Tetracyclin repressor-like, C-terminal domain"/>
    <property type="match status" value="1"/>
</dbReference>
<sequence>MATDNPSRKQQILQSLARMLEATPGGRITTAALAAEVGVSEAALYRHFPSKTRMYEGLIDFIEETLFSRIRTILSEEPDAATRCYRILTLLLTFAERNPGITRLLTGDALTGETDRLHKRIQQLFDRLETQLKQILREAEMAGNLRLATTVTAAANFILSLAEGRISQFVRSGFSRPPTEHWQEQWAVAQAVFIRQGNPGF</sequence>
<dbReference type="InterPro" id="IPR054580">
    <property type="entry name" value="SlmA-like_C"/>
</dbReference>
<proteinExistence type="inferred from homology"/>
<evidence type="ECO:0000256" key="4">
    <source>
        <dbReference type="ARBA" id="ARBA00023125"/>
    </source>
</evidence>
<dbReference type="GO" id="GO:0003700">
    <property type="term" value="F:DNA-binding transcription factor activity"/>
    <property type="evidence" value="ECO:0007669"/>
    <property type="project" value="TreeGrafter"/>
</dbReference>
<dbReference type="PROSITE" id="PS50977">
    <property type="entry name" value="HTH_TETR_2"/>
    <property type="match status" value="1"/>
</dbReference>
<dbReference type="NCBIfam" id="NF007015">
    <property type="entry name" value="PRK09480.1"/>
    <property type="match status" value="1"/>
</dbReference>
<dbReference type="AlphaFoldDB" id="A0AAW8B477"/>
<dbReference type="GO" id="GO:0010974">
    <property type="term" value="P:negative regulation of division septum assembly"/>
    <property type="evidence" value="ECO:0007669"/>
    <property type="project" value="InterPro"/>
</dbReference>
<name>A0AAW8B477_9GAMM</name>
<dbReference type="HAMAP" id="MF_01839">
    <property type="entry name" value="NO_factor_SlmA"/>
    <property type="match status" value="1"/>
</dbReference>
<keyword evidence="5 6" id="KW-0131">Cell cycle</keyword>
<dbReference type="InterPro" id="IPR023769">
    <property type="entry name" value="NO_SlmA"/>
</dbReference>
<evidence type="ECO:0000256" key="2">
    <source>
        <dbReference type="ARBA" id="ARBA00022618"/>
    </source>
</evidence>
<keyword evidence="1 6" id="KW-0963">Cytoplasm</keyword>
<dbReference type="PANTHER" id="PTHR30055">
    <property type="entry name" value="HTH-TYPE TRANSCRIPTIONAL REGULATOR RUTR"/>
    <property type="match status" value="1"/>
</dbReference>